<comment type="caution">
    <text evidence="5">The sequence shown here is derived from an EMBL/GenBank/DDBJ whole genome shotgun (WGS) entry which is preliminary data.</text>
</comment>
<dbReference type="PANTHER" id="PTHR43537">
    <property type="entry name" value="TRANSCRIPTIONAL REGULATOR, GNTR FAMILY"/>
    <property type="match status" value="1"/>
</dbReference>
<protein>
    <submittedName>
        <fullName evidence="5">GntR family transcriptional regulator</fullName>
    </submittedName>
</protein>
<dbReference type="InterPro" id="IPR000524">
    <property type="entry name" value="Tscrpt_reg_HTH_GntR"/>
</dbReference>
<dbReference type="AlphaFoldDB" id="A0A4R4SR72"/>
<proteinExistence type="predicted"/>
<gene>
    <name evidence="5" type="ORF">E1283_30840</name>
</gene>
<evidence type="ECO:0000259" key="4">
    <source>
        <dbReference type="PROSITE" id="PS50949"/>
    </source>
</evidence>
<dbReference type="InterPro" id="IPR011711">
    <property type="entry name" value="GntR_C"/>
</dbReference>
<evidence type="ECO:0000313" key="5">
    <source>
        <dbReference type="EMBL" id="TDC65174.1"/>
    </source>
</evidence>
<dbReference type="Pfam" id="PF07729">
    <property type="entry name" value="FCD"/>
    <property type="match status" value="1"/>
</dbReference>
<dbReference type="PROSITE" id="PS50949">
    <property type="entry name" value="HTH_GNTR"/>
    <property type="match status" value="1"/>
</dbReference>
<dbReference type="InterPro" id="IPR036390">
    <property type="entry name" value="WH_DNA-bd_sf"/>
</dbReference>
<evidence type="ECO:0000313" key="6">
    <source>
        <dbReference type="Proteomes" id="UP000295345"/>
    </source>
</evidence>
<dbReference type="EMBL" id="SMKI01000491">
    <property type="protein sequence ID" value="TDC65174.1"/>
    <property type="molecule type" value="Genomic_DNA"/>
</dbReference>
<name>A0A4R4SR72_9ACTN</name>
<accession>A0A4R4SR72</accession>
<keyword evidence="6" id="KW-1185">Reference proteome</keyword>
<dbReference type="Gene3D" id="1.10.10.10">
    <property type="entry name" value="Winged helix-like DNA-binding domain superfamily/Winged helix DNA-binding domain"/>
    <property type="match status" value="1"/>
</dbReference>
<dbReference type="Gene3D" id="1.20.120.530">
    <property type="entry name" value="GntR ligand-binding domain-like"/>
    <property type="match status" value="1"/>
</dbReference>
<keyword evidence="1" id="KW-0805">Transcription regulation</keyword>
<evidence type="ECO:0000256" key="3">
    <source>
        <dbReference type="ARBA" id="ARBA00023163"/>
    </source>
</evidence>
<dbReference type="GO" id="GO:0003700">
    <property type="term" value="F:DNA-binding transcription factor activity"/>
    <property type="evidence" value="ECO:0007669"/>
    <property type="project" value="InterPro"/>
</dbReference>
<organism evidence="5 6">
    <name type="scientific">Streptomyces hainanensis</name>
    <dbReference type="NCBI Taxonomy" id="402648"/>
    <lineage>
        <taxon>Bacteria</taxon>
        <taxon>Bacillati</taxon>
        <taxon>Actinomycetota</taxon>
        <taxon>Actinomycetes</taxon>
        <taxon>Kitasatosporales</taxon>
        <taxon>Streptomycetaceae</taxon>
        <taxon>Streptomyces</taxon>
    </lineage>
</organism>
<dbReference type="Pfam" id="PF00392">
    <property type="entry name" value="GntR"/>
    <property type="match status" value="1"/>
</dbReference>
<dbReference type="RefSeq" id="WP_132821472.1">
    <property type="nucleotide sequence ID" value="NZ_SMKI01000491.1"/>
</dbReference>
<dbReference type="CDD" id="cd07377">
    <property type="entry name" value="WHTH_GntR"/>
    <property type="match status" value="1"/>
</dbReference>
<keyword evidence="2" id="KW-0238">DNA-binding</keyword>
<dbReference type="OrthoDB" id="5182935at2"/>
<dbReference type="SMART" id="SM00345">
    <property type="entry name" value="HTH_GNTR"/>
    <property type="match status" value="1"/>
</dbReference>
<dbReference type="InterPro" id="IPR036388">
    <property type="entry name" value="WH-like_DNA-bd_sf"/>
</dbReference>
<keyword evidence="3" id="KW-0804">Transcription</keyword>
<dbReference type="Proteomes" id="UP000295345">
    <property type="component" value="Unassembled WGS sequence"/>
</dbReference>
<evidence type="ECO:0000256" key="2">
    <source>
        <dbReference type="ARBA" id="ARBA00023125"/>
    </source>
</evidence>
<dbReference type="GO" id="GO:0003677">
    <property type="term" value="F:DNA binding"/>
    <property type="evidence" value="ECO:0007669"/>
    <property type="project" value="UniProtKB-KW"/>
</dbReference>
<dbReference type="SUPFAM" id="SSF46785">
    <property type="entry name" value="Winged helix' DNA-binding domain"/>
    <property type="match status" value="1"/>
</dbReference>
<reference evidence="5 6" key="1">
    <citation type="submission" date="2019-03" db="EMBL/GenBank/DDBJ databases">
        <title>Draft genome sequences of novel Actinobacteria.</title>
        <authorList>
            <person name="Sahin N."/>
            <person name="Ay H."/>
            <person name="Saygin H."/>
        </authorList>
    </citation>
    <scope>NUCLEOTIDE SEQUENCE [LARGE SCALE GENOMIC DNA]</scope>
    <source>
        <strain evidence="5 6">DSM 41900</strain>
    </source>
</reference>
<dbReference type="SUPFAM" id="SSF48008">
    <property type="entry name" value="GntR ligand-binding domain-like"/>
    <property type="match status" value="1"/>
</dbReference>
<dbReference type="InterPro" id="IPR008920">
    <property type="entry name" value="TF_FadR/GntR_C"/>
</dbReference>
<evidence type="ECO:0000256" key="1">
    <source>
        <dbReference type="ARBA" id="ARBA00023015"/>
    </source>
</evidence>
<dbReference type="PRINTS" id="PR00035">
    <property type="entry name" value="HTHGNTR"/>
</dbReference>
<dbReference type="SMART" id="SM00895">
    <property type="entry name" value="FCD"/>
    <property type="match status" value="1"/>
</dbReference>
<dbReference type="PANTHER" id="PTHR43537:SF24">
    <property type="entry name" value="GLUCONATE OPERON TRANSCRIPTIONAL REPRESSOR"/>
    <property type="match status" value="1"/>
</dbReference>
<sequence length="217" mass="24580">MADQRTGPAPRNRSETVYWTLRNEITDGVLRPNAPLVEDEIAVRLGVSRTPVRESLHRLAADGLIDSHRRRWLVHEHTRDEIVQIYEVRAGLESHAARLAALRATDPQRAEIEGWRRRMTDTDPTVLSERANTNDLFHDAISGAGGNPRLLAEIRANRLFHFNRRIAALYSDADLDTSSRQHAELITVVCAGDADRAADIAREHVEFSLQLILRKLF</sequence>
<feature type="domain" description="HTH gntR-type" evidence="4">
    <location>
        <begin position="11"/>
        <end position="78"/>
    </location>
</feature>